<dbReference type="EC" id="2.7.7.49" evidence="2 13"/>
<comment type="subcellular location">
    <subcellularLocation>
        <location evidence="13">Nucleus</location>
    </subcellularLocation>
    <subcellularLocation>
        <location evidence="13">Chromosome</location>
        <location evidence="13">Telomere</location>
    </subcellularLocation>
</comment>
<comment type="caution">
    <text evidence="16">The sequence shown here is derived from an EMBL/GenBank/DDBJ whole genome shotgun (WGS) entry which is preliminary data.</text>
</comment>
<comment type="similarity">
    <text evidence="1 13">Belongs to the reverse transcriptase family. Telomerase subfamily.</text>
</comment>
<comment type="catalytic activity">
    <reaction evidence="12 13">
        <text>DNA(n) + a 2'-deoxyribonucleoside 5'-triphosphate = DNA(n+1) + diphosphate</text>
        <dbReference type="Rhea" id="RHEA:22508"/>
        <dbReference type="Rhea" id="RHEA-COMP:17339"/>
        <dbReference type="Rhea" id="RHEA-COMP:17340"/>
        <dbReference type="ChEBI" id="CHEBI:33019"/>
        <dbReference type="ChEBI" id="CHEBI:61560"/>
        <dbReference type="ChEBI" id="CHEBI:173112"/>
        <dbReference type="EC" id="2.7.7.49"/>
    </reaction>
</comment>
<dbReference type="PANTHER" id="PTHR12066:SF0">
    <property type="entry name" value="TELOMERASE REVERSE TRANSCRIPTASE"/>
    <property type="match status" value="1"/>
</dbReference>
<evidence type="ECO:0000256" key="13">
    <source>
        <dbReference type="RuleBase" id="RU365061"/>
    </source>
</evidence>
<keyword evidence="6 13" id="KW-0548">Nucleotidyltransferase</keyword>
<evidence type="ECO:0000256" key="2">
    <source>
        <dbReference type="ARBA" id="ARBA00012493"/>
    </source>
</evidence>
<keyword evidence="7 13" id="KW-0479">Metal-binding</keyword>
<dbReference type="GO" id="GO:0007004">
    <property type="term" value="P:telomere maintenance via telomerase"/>
    <property type="evidence" value="ECO:0007669"/>
    <property type="project" value="TreeGrafter"/>
</dbReference>
<evidence type="ECO:0000313" key="17">
    <source>
        <dbReference type="Proteomes" id="UP001178507"/>
    </source>
</evidence>
<feature type="region of interest" description="Disordered" evidence="14">
    <location>
        <begin position="36"/>
        <end position="69"/>
    </location>
</feature>
<dbReference type="InterPro" id="IPR000477">
    <property type="entry name" value="RT_dom"/>
</dbReference>
<dbReference type="GO" id="GO:0070034">
    <property type="term" value="F:telomerase RNA binding"/>
    <property type="evidence" value="ECO:0007669"/>
    <property type="project" value="TreeGrafter"/>
</dbReference>
<protein>
    <recommendedName>
        <fullName evidence="3 13">Telomerase reverse transcriptase</fullName>
        <ecNumber evidence="2 13">2.7.7.49</ecNumber>
    </recommendedName>
    <alternativeName>
        <fullName evidence="13">Telomerase catalytic subunit</fullName>
    </alternativeName>
</protein>
<evidence type="ECO:0000256" key="14">
    <source>
        <dbReference type="SAM" id="MobiDB-lite"/>
    </source>
</evidence>
<evidence type="ECO:0000256" key="6">
    <source>
        <dbReference type="ARBA" id="ARBA00022695"/>
    </source>
</evidence>
<evidence type="ECO:0000256" key="5">
    <source>
        <dbReference type="ARBA" id="ARBA00022679"/>
    </source>
</evidence>
<dbReference type="GO" id="GO:0000781">
    <property type="term" value="C:chromosome, telomeric region"/>
    <property type="evidence" value="ECO:0007669"/>
    <property type="project" value="UniProtKB-SubCell"/>
</dbReference>
<reference evidence="16" key="1">
    <citation type="submission" date="2023-08" db="EMBL/GenBank/DDBJ databases">
        <authorList>
            <person name="Chen Y."/>
            <person name="Shah S."/>
            <person name="Dougan E. K."/>
            <person name="Thang M."/>
            <person name="Chan C."/>
        </authorList>
    </citation>
    <scope>NUCLEOTIDE SEQUENCE</scope>
</reference>
<comment type="function">
    <text evidence="13">Telomerase is a ribonucleoprotein enzyme essential for the replication of chromosome termini in most eukaryotes. It elongates telomeres. It is a reverse transcriptase that adds simple sequence repeats to chromosome ends by copying a template sequence within the RNA component of the enzyme.</text>
</comment>
<dbReference type="PROSITE" id="PS50878">
    <property type="entry name" value="RT_POL"/>
    <property type="match status" value="1"/>
</dbReference>
<keyword evidence="17" id="KW-1185">Reference proteome</keyword>
<evidence type="ECO:0000259" key="15">
    <source>
        <dbReference type="PROSITE" id="PS50878"/>
    </source>
</evidence>
<dbReference type="InterPro" id="IPR021891">
    <property type="entry name" value="Telomerase_RBD"/>
</dbReference>
<evidence type="ECO:0000313" key="16">
    <source>
        <dbReference type="EMBL" id="CAJ1371201.1"/>
    </source>
</evidence>
<accession>A0AA36HL59</accession>
<feature type="compositionally biased region" description="Basic residues" evidence="14">
    <location>
        <begin position="40"/>
        <end position="49"/>
    </location>
</feature>
<dbReference type="GO" id="GO:0042162">
    <property type="term" value="F:telomeric DNA binding"/>
    <property type="evidence" value="ECO:0007669"/>
    <property type="project" value="TreeGrafter"/>
</dbReference>
<evidence type="ECO:0000256" key="7">
    <source>
        <dbReference type="ARBA" id="ARBA00022723"/>
    </source>
</evidence>
<dbReference type="Gene3D" id="1.10.132.70">
    <property type="match status" value="1"/>
</dbReference>
<evidence type="ECO:0000256" key="1">
    <source>
        <dbReference type="ARBA" id="ARBA00008001"/>
    </source>
</evidence>
<keyword evidence="5 13" id="KW-0808">Transferase</keyword>
<keyword evidence="11 13" id="KW-0539">Nucleus</keyword>
<dbReference type="GO" id="GO:0046872">
    <property type="term" value="F:metal ion binding"/>
    <property type="evidence" value="ECO:0007669"/>
    <property type="project" value="UniProtKB-KW"/>
</dbReference>
<name>A0AA36HL59_9DINO</name>
<keyword evidence="9 13" id="KW-0779">Telomere</keyword>
<organism evidence="16 17">
    <name type="scientific">Effrenium voratum</name>
    <dbReference type="NCBI Taxonomy" id="2562239"/>
    <lineage>
        <taxon>Eukaryota</taxon>
        <taxon>Sar</taxon>
        <taxon>Alveolata</taxon>
        <taxon>Dinophyceae</taxon>
        <taxon>Suessiales</taxon>
        <taxon>Symbiodiniaceae</taxon>
        <taxon>Effrenium</taxon>
    </lineage>
</organism>
<dbReference type="GO" id="GO:0000333">
    <property type="term" value="C:telomerase catalytic core complex"/>
    <property type="evidence" value="ECO:0007669"/>
    <property type="project" value="TreeGrafter"/>
</dbReference>
<keyword evidence="4 13" id="KW-0158">Chromosome</keyword>
<feature type="domain" description="Reverse transcriptase" evidence="15">
    <location>
        <begin position="322"/>
        <end position="662"/>
    </location>
</feature>
<dbReference type="SMART" id="SM00975">
    <property type="entry name" value="Telomerase_RBD"/>
    <property type="match status" value="1"/>
</dbReference>
<evidence type="ECO:0000256" key="12">
    <source>
        <dbReference type="ARBA" id="ARBA00048173"/>
    </source>
</evidence>
<feature type="compositionally biased region" description="Basic and acidic residues" evidence="14">
    <location>
        <begin position="1353"/>
        <end position="1363"/>
    </location>
</feature>
<evidence type="ECO:0000256" key="9">
    <source>
        <dbReference type="ARBA" id="ARBA00022895"/>
    </source>
</evidence>
<feature type="region of interest" description="Disordered" evidence="14">
    <location>
        <begin position="1341"/>
        <end position="1363"/>
    </location>
</feature>
<evidence type="ECO:0000256" key="10">
    <source>
        <dbReference type="ARBA" id="ARBA00022918"/>
    </source>
</evidence>
<evidence type="ECO:0000256" key="3">
    <source>
        <dbReference type="ARBA" id="ARBA00016182"/>
    </source>
</evidence>
<dbReference type="PRINTS" id="PR01365">
    <property type="entry name" value="TELOMERASERT"/>
</dbReference>
<dbReference type="Proteomes" id="UP001178507">
    <property type="component" value="Unassembled WGS sequence"/>
</dbReference>
<dbReference type="EMBL" id="CAUJNA010000060">
    <property type="protein sequence ID" value="CAJ1371201.1"/>
    <property type="molecule type" value="Genomic_DNA"/>
</dbReference>
<keyword evidence="8 13" id="KW-0460">Magnesium</keyword>
<keyword evidence="10 13" id="KW-0695">RNA-directed DNA polymerase</keyword>
<proteinExistence type="inferred from homology"/>
<dbReference type="InterPro" id="IPR003545">
    <property type="entry name" value="Telomerase_RT"/>
</dbReference>
<sequence>MKRTWQSPEAEAARRLAAWILDPNFHQIRSPPLKVDLPKKRQRGKRKSARAQAAVAGPKRPAQRTSASSRLWKVGKGLVEPLQVMLQRGRTLGLQELLSKRCPSKHALIILKTFEGVKTISGKRCTCQRPHSAPPPAREGARSRSVRCSGGAAELRFLRAFPVLRCAVPGRQVGDFLVEALARLGAEELLGRRTWRRLAPKLQALVDLRRGEELSVHQLLQGLPVRDFQHHLGAASGAPLRDAALGAEVLGRLCYFLFAHLAVPLLKGHFYVTEAEVCGARAVYFRKHVWHFLRSRADCGFLHLCMDAAQEAAAATFSASSRRMPQTGASTGPRPPVVRWVPKKKGLRPIVNMARWAAFQGHTPREQRQVLAILAQLRATHPEVLGNSLLSQHEVHPQLVEAMAKLFPAGAQGAEGAELFVGVADLRNCYDKLPHRELLKSISQLPLLPRYQILQVSLRPPGSRPPRLLDVALPEGQALPALLAPRAFGAARPAALRTAQAVLLPRQGQQMARADVCAALRAAVQRCSALLGTQPNQEKGGRRFVRGIPQGSRFAPFLCAMHMSRGDRHLPAEVLQSIAQNQTALVRLVDDFLFIGKDTPQHCCRFFSSLARASNPYNGELNLSKCAANFSWRFESAPEPRFVPSKRRRLAGVEVPWAGLTLAPEGRMLNVGHLRPPWKGATEGLSLKGRRGPGFWQNIFRSRLLNFLSLKLQPLILDPRLNSPHCVRRNVWRVCRLCARRLAWLLLRCPLEIAAARGAPWAARLAAAAAKRAARLRRGLGAGADVELRGLCRRGVRAGLRGRRSAPAFAAAYTALGDLPPRRKQPRRVGRFSTMDHMVAHVVDLSLRTYRACQPDSLAASSLAELLLGLGYVVRKGDLAGIPWKDWRAFRREEAFHKNTSFLKALLAAAFSEHLLVGGYGPVPKDLDGASSSKILHQLEDIQREMEKQSFHPRETVVFPTDAVEDPESYVEFVCGSQGKAVKTEPKEVYTLVNLSGLEGETTRWHPLNSRASAPLLVSKSRFPAEFNLLVQFEKHMRELQKARAGGWTHKPVPMVHPHLLKWEWMEPIYTTKGQPLRCEGVLEKKNPVGCVGYVQPLQKGRLRPVASFAVAANVRGGLSPTNAYPEGVTCLGPGHLAFVLSTAKLELTRKLRRFGFTTAGGLAVLHRCVDLPTGCLYGSVWAKVRHLRQALLDELQWEMRSKEVPVLYNSSVADIAWDLFQAIPTAPQEATLSEKDGVLDYLADATVNLLEVEPSAGQVHQAFLPVADWNTLVKRREELVKRLNRRTRSPAGLAQLTESYKQALMLSAPQMPEERVVGESLARMAPFCAAAAADEMAHVTGRTQRKRVRGMSSEDKKHYLSL</sequence>
<evidence type="ECO:0000256" key="11">
    <source>
        <dbReference type="ARBA" id="ARBA00023242"/>
    </source>
</evidence>
<gene>
    <name evidence="16" type="ORF">EVOR1521_LOCUS1569</name>
</gene>
<dbReference type="Pfam" id="PF12009">
    <property type="entry name" value="Telomerase_RBD"/>
    <property type="match status" value="1"/>
</dbReference>
<evidence type="ECO:0000256" key="4">
    <source>
        <dbReference type="ARBA" id="ARBA00022454"/>
    </source>
</evidence>
<evidence type="ECO:0000256" key="8">
    <source>
        <dbReference type="ARBA" id="ARBA00022842"/>
    </source>
</evidence>
<dbReference type="PANTHER" id="PTHR12066">
    <property type="entry name" value="TELOMERASE REVERSE TRANSCRIPTASE"/>
    <property type="match status" value="1"/>
</dbReference>
<dbReference type="GO" id="GO:0003720">
    <property type="term" value="F:telomerase activity"/>
    <property type="evidence" value="ECO:0007669"/>
    <property type="project" value="InterPro"/>
</dbReference>